<proteinExistence type="predicted"/>
<organism evidence="2 3">
    <name type="scientific">Paenibacillus thalictri</name>
    <dbReference type="NCBI Taxonomy" id="2527873"/>
    <lineage>
        <taxon>Bacteria</taxon>
        <taxon>Bacillati</taxon>
        <taxon>Bacillota</taxon>
        <taxon>Bacilli</taxon>
        <taxon>Bacillales</taxon>
        <taxon>Paenibacillaceae</taxon>
        <taxon>Paenibacillus</taxon>
    </lineage>
</organism>
<dbReference type="EC" id="1.1.1.130" evidence="2"/>
<dbReference type="NCBIfam" id="NF009750">
    <property type="entry name" value="PRK13260.1"/>
    <property type="match status" value="1"/>
</dbReference>
<dbReference type="InterPro" id="IPR043143">
    <property type="entry name" value="Mal/L-sulf/L-lact_DH-like_NADP"/>
</dbReference>
<dbReference type="RefSeq" id="WP_131016061.1">
    <property type="nucleotide sequence ID" value="NZ_SIRE01000018.1"/>
</dbReference>
<dbReference type="Gene3D" id="3.30.1370.60">
    <property type="entry name" value="Hypothetical oxidoreductase yiak, domain 2"/>
    <property type="match status" value="1"/>
</dbReference>
<dbReference type="InterPro" id="IPR036111">
    <property type="entry name" value="Mal/L-sulfo/L-lacto_DH-like_sf"/>
</dbReference>
<dbReference type="PANTHER" id="PTHR11091">
    <property type="entry name" value="OXIDOREDUCTASE-RELATED"/>
    <property type="match status" value="1"/>
</dbReference>
<sequence>MRVPYEQLYGEFRRVLLKEGFSVERAELSSTLFAEASRDGVHSHGLNRFPVYLEYIRKGFIDIHAIPEKVESMGAIERWDGHRGPGNINAYLSMGRAIELARTHGMGCVAIKNTNHWMRAGSYGWQAAEAGCIGICWTNTLPNLAPWGAIDRKIGNNPIVLAVPRDNGPIVLDVAMSQFSYGNLNAYSTRGEELPVAGGYDVEGNLTSNPDQILASGRLLPIGYWKGSGLSIMLDLIATMLSGGRSTYEVGLDEAEQAVSQVFLAFDTTVLSDRSILKEKVEQIVDDLHRSVPVQDHGAVRYPGEDTLRRRDDHLRNGVPVDPHIWQSVLNA</sequence>
<dbReference type="InterPro" id="IPR003767">
    <property type="entry name" value="Malate/L-lactate_DH-like"/>
</dbReference>
<gene>
    <name evidence="2" type="ORF">EYB31_24490</name>
</gene>
<evidence type="ECO:0000256" key="1">
    <source>
        <dbReference type="ARBA" id="ARBA00023002"/>
    </source>
</evidence>
<protein>
    <submittedName>
        <fullName evidence="2">3-dehydro-L-gulonate 2-dehydrogenase</fullName>
        <ecNumber evidence="2">1.1.1.130</ecNumber>
    </submittedName>
</protein>
<dbReference type="GO" id="GO:0047559">
    <property type="term" value="F:3-dehydro-L-gulonate 2-dehydrogenase activity"/>
    <property type="evidence" value="ECO:0007669"/>
    <property type="project" value="UniProtKB-EC"/>
</dbReference>
<dbReference type="OrthoDB" id="9769447at2"/>
<evidence type="ECO:0000313" key="3">
    <source>
        <dbReference type="Proteomes" id="UP000293142"/>
    </source>
</evidence>
<dbReference type="InterPro" id="IPR043144">
    <property type="entry name" value="Mal/L-sulf/L-lact_DH-like_ah"/>
</dbReference>
<keyword evidence="3" id="KW-1185">Reference proteome</keyword>
<dbReference type="Pfam" id="PF02615">
    <property type="entry name" value="Ldh_2"/>
    <property type="match status" value="1"/>
</dbReference>
<dbReference type="AlphaFoldDB" id="A0A4Q9DNN6"/>
<dbReference type="SUPFAM" id="SSF89733">
    <property type="entry name" value="L-sulfolactate dehydrogenase-like"/>
    <property type="match status" value="1"/>
</dbReference>
<dbReference type="PANTHER" id="PTHR11091:SF3">
    <property type="entry name" value="2,3-DIKETO-L-GULONATE REDUCTASE"/>
    <property type="match status" value="1"/>
</dbReference>
<reference evidence="2 3" key="1">
    <citation type="submission" date="2019-02" db="EMBL/GenBank/DDBJ databases">
        <title>Paenibacillus sp. nov., isolated from surface-sterilized tissue of Thalictrum simplex L.</title>
        <authorList>
            <person name="Tuo L."/>
        </authorList>
    </citation>
    <scope>NUCLEOTIDE SEQUENCE [LARGE SCALE GENOMIC DNA]</scope>
    <source>
        <strain evidence="2 3">N2SHLJ1</strain>
    </source>
</reference>
<keyword evidence="1 2" id="KW-0560">Oxidoreductase</keyword>
<dbReference type="Proteomes" id="UP000293142">
    <property type="component" value="Unassembled WGS sequence"/>
</dbReference>
<dbReference type="EMBL" id="SIRE01000018">
    <property type="protein sequence ID" value="TBL75165.1"/>
    <property type="molecule type" value="Genomic_DNA"/>
</dbReference>
<evidence type="ECO:0000313" key="2">
    <source>
        <dbReference type="EMBL" id="TBL75165.1"/>
    </source>
</evidence>
<dbReference type="Gene3D" id="1.10.1530.10">
    <property type="match status" value="1"/>
</dbReference>
<accession>A0A4Q9DNN6</accession>
<comment type="caution">
    <text evidence="2">The sequence shown here is derived from an EMBL/GenBank/DDBJ whole genome shotgun (WGS) entry which is preliminary data.</text>
</comment>
<name>A0A4Q9DNN6_9BACL</name>